<dbReference type="AlphaFoldDB" id="Q3T4C5"/>
<sequence>HLIYKTGNKLLSKAVDKYNINNLTYLILEFYDNPIDIDNYTDLLNLETKYISLYKPEYNFLSIVGSFYGYKHTIETIKKMRENYSQERKDRIGLLNKNKILSDEIKALMSFKALNRTETLKNKYKIKSSKVLELLDINNNILKEYSNIKNFCKDYKCCTKTVKKFIIEKKIFRNKFYIKYKK</sequence>
<dbReference type="GO" id="GO:0004519">
    <property type="term" value="F:endonuclease activity"/>
    <property type="evidence" value="ECO:0007669"/>
    <property type="project" value="UniProtKB-KW"/>
</dbReference>
<evidence type="ECO:0000256" key="2">
    <source>
        <dbReference type="ARBA" id="ARBA00022759"/>
    </source>
</evidence>
<geneLocation type="mitochondrion" evidence="5"/>
<keyword evidence="1" id="KW-0540">Nuclease</keyword>
<dbReference type="RefSeq" id="YP_203322.1">
    <property type="nucleotide sequence ID" value="NC_006837.1"/>
</dbReference>
<dbReference type="InterPro" id="IPR003611">
    <property type="entry name" value="NUMOD3"/>
</dbReference>
<dbReference type="InterPro" id="IPR035901">
    <property type="entry name" value="GIY-YIG_endonuc_sf"/>
</dbReference>
<protein>
    <submittedName>
        <fullName evidence="5">Orf182</fullName>
    </submittedName>
</protein>
<feature type="non-terminal residue" evidence="5">
    <location>
        <position position="1"/>
    </location>
</feature>
<accession>Q3T4C5</accession>
<dbReference type="GeneID" id="3260078"/>
<evidence type="ECO:0000256" key="1">
    <source>
        <dbReference type="ARBA" id="ARBA00022722"/>
    </source>
</evidence>
<keyword evidence="2" id="KW-0255">Endonuclease</keyword>
<reference evidence="5" key="1">
    <citation type="journal article" date="2005" name="Nucleic Acids Res.">
        <title>Comparative mitochondrial genomics in zygomycetes: bacteria-like RNase P RNAs, mobile elements, and a close source of the group I intron invasion in angiosperms.</title>
        <authorList>
            <person name="Seif E."/>
            <person name="Leigh J."/>
            <person name="Liu Y."/>
            <person name="Roewer I."/>
            <person name="Forget L."/>
            <person name="Lang B.F."/>
        </authorList>
    </citation>
    <scope>NUCLEOTIDE SEQUENCE</scope>
    <source>
        <strain evidence="5">18-3</strain>
    </source>
</reference>
<dbReference type="SUPFAM" id="SSF82771">
    <property type="entry name" value="GIY-YIG endonuclease"/>
    <property type="match status" value="1"/>
</dbReference>
<keyword evidence="5" id="KW-0496">Mitochondrion</keyword>
<dbReference type="InterPro" id="IPR006350">
    <property type="entry name" value="Intron_endoG1"/>
</dbReference>
<keyword evidence="3" id="KW-0378">Hydrolase</keyword>
<proteinExistence type="predicted"/>
<evidence type="ECO:0000259" key="4">
    <source>
        <dbReference type="SMART" id="SM00496"/>
    </source>
</evidence>
<dbReference type="EMBL" id="AY863213">
    <property type="protein sequence ID" value="AAW49487.1"/>
    <property type="molecule type" value="Genomic_DNA"/>
</dbReference>
<dbReference type="GO" id="GO:0003677">
    <property type="term" value="F:DNA binding"/>
    <property type="evidence" value="ECO:0007669"/>
    <property type="project" value="InterPro"/>
</dbReference>
<dbReference type="GO" id="GO:0016787">
    <property type="term" value="F:hydrolase activity"/>
    <property type="evidence" value="ECO:0007669"/>
    <property type="project" value="UniProtKB-KW"/>
</dbReference>
<organism evidence="5">
    <name type="scientific">Zancudomyces culisetae</name>
    <name type="common">Gut fungus</name>
    <name type="synonym">Smittium culisetae</name>
    <dbReference type="NCBI Taxonomy" id="1213189"/>
    <lineage>
        <taxon>Eukaryota</taxon>
        <taxon>Fungi</taxon>
        <taxon>Fungi incertae sedis</taxon>
        <taxon>Zoopagomycota</taxon>
        <taxon>Kickxellomycotina</taxon>
        <taxon>Harpellomycetes</taxon>
        <taxon>Harpellales</taxon>
        <taxon>Legeriomycetaceae</taxon>
        <taxon>Zancudomyces</taxon>
    </lineage>
</organism>
<feature type="domain" description="Nuclease associated modular" evidence="4">
    <location>
        <begin position="97"/>
        <end position="113"/>
    </location>
</feature>
<evidence type="ECO:0000256" key="3">
    <source>
        <dbReference type="ARBA" id="ARBA00022801"/>
    </source>
</evidence>
<feature type="domain" description="Nuclease associated modular" evidence="4">
    <location>
        <begin position="68"/>
        <end position="84"/>
    </location>
</feature>
<gene>
    <name evidence="5" type="primary">orf182</name>
</gene>
<dbReference type="SMART" id="SM00497">
    <property type="entry name" value="IENR1"/>
    <property type="match status" value="1"/>
</dbReference>
<evidence type="ECO:0000313" key="5">
    <source>
        <dbReference type="EMBL" id="AAW49487.1"/>
    </source>
</evidence>
<name>Q3T4C5_ZANCU</name>
<dbReference type="SMART" id="SM00496">
    <property type="entry name" value="IENR2"/>
    <property type="match status" value="2"/>
</dbReference>
<dbReference type="InterPro" id="IPR003647">
    <property type="entry name" value="Intron_nuc_1_rpt"/>
</dbReference>
<dbReference type="NCBIfam" id="TIGR01453">
    <property type="entry name" value="grpIintron_endo"/>
    <property type="match status" value="1"/>
</dbReference>